<keyword evidence="3 7" id="KW-0805">Transcription regulation</keyword>
<dbReference type="Pfam" id="PF04542">
    <property type="entry name" value="Sigma70_r2"/>
    <property type="match status" value="1"/>
</dbReference>
<keyword evidence="5 7" id="KW-0238">DNA-binding</keyword>
<dbReference type="InterPro" id="IPR013325">
    <property type="entry name" value="RNA_pol_sigma_r2"/>
</dbReference>
<dbReference type="GO" id="GO:0016987">
    <property type="term" value="F:sigma factor activity"/>
    <property type="evidence" value="ECO:0007669"/>
    <property type="project" value="UniProtKB-KW"/>
</dbReference>
<evidence type="ECO:0000256" key="4">
    <source>
        <dbReference type="ARBA" id="ARBA00023082"/>
    </source>
</evidence>
<dbReference type="EMBL" id="CP039381">
    <property type="protein sequence ID" value="QCT06240.1"/>
    <property type="molecule type" value="Genomic_DNA"/>
</dbReference>
<evidence type="ECO:0000313" key="10">
    <source>
        <dbReference type="Proteomes" id="UP000301475"/>
    </source>
</evidence>
<dbReference type="InterPro" id="IPR050239">
    <property type="entry name" value="Sigma-70_RNA_pol_init_factors"/>
</dbReference>
<dbReference type="SUPFAM" id="SSF88659">
    <property type="entry name" value="Sigma3 and sigma4 domains of RNA polymerase sigma factors"/>
    <property type="match status" value="2"/>
</dbReference>
<gene>
    <name evidence="9" type="primary">sigG</name>
    <name evidence="9" type="ORF">E5Z56_02230</name>
</gene>
<evidence type="ECO:0000259" key="8">
    <source>
        <dbReference type="PROSITE" id="PS50943"/>
    </source>
</evidence>
<dbReference type="Gene3D" id="1.20.140.160">
    <property type="match status" value="1"/>
</dbReference>
<dbReference type="GO" id="GO:0030435">
    <property type="term" value="P:sporulation resulting in formation of a cellular spore"/>
    <property type="evidence" value="ECO:0007669"/>
    <property type="project" value="UniProtKB-KW"/>
</dbReference>
<dbReference type="InterPro" id="IPR014284">
    <property type="entry name" value="RNA_pol_sigma-70_dom"/>
</dbReference>
<dbReference type="AlphaFoldDB" id="A0A4P8XW71"/>
<keyword evidence="4 7" id="KW-0731">Sigma factor</keyword>
<dbReference type="PRINTS" id="PR00046">
    <property type="entry name" value="SIGMA70FCT"/>
</dbReference>
<evidence type="ECO:0000256" key="3">
    <source>
        <dbReference type="ARBA" id="ARBA00023015"/>
    </source>
</evidence>
<evidence type="ECO:0000313" key="9">
    <source>
        <dbReference type="EMBL" id="QCT06240.1"/>
    </source>
</evidence>
<dbReference type="PANTHER" id="PTHR30603">
    <property type="entry name" value="RNA POLYMERASE SIGMA FACTOR RPO"/>
    <property type="match status" value="1"/>
</dbReference>
<name>A0A4P8XW71_9FIRM</name>
<protein>
    <recommendedName>
        <fullName evidence="7">RNA polymerase sigma factor</fullName>
    </recommendedName>
</protein>
<evidence type="ECO:0000256" key="1">
    <source>
        <dbReference type="ARBA" id="ARBA00007788"/>
    </source>
</evidence>
<dbReference type="NCBIfam" id="TIGR02937">
    <property type="entry name" value="sigma70-ECF"/>
    <property type="match status" value="1"/>
</dbReference>
<evidence type="ECO:0000256" key="5">
    <source>
        <dbReference type="ARBA" id="ARBA00023125"/>
    </source>
</evidence>
<evidence type="ECO:0000256" key="7">
    <source>
        <dbReference type="RuleBase" id="RU362124"/>
    </source>
</evidence>
<dbReference type="InterPro" id="IPR007624">
    <property type="entry name" value="RNA_pol_sigma70_r3"/>
</dbReference>
<dbReference type="InterPro" id="IPR014322">
    <property type="entry name" value="RNA_pol_sigma-B/F/G"/>
</dbReference>
<accession>A0A4P8XW71</accession>
<dbReference type="RefSeq" id="WP_138156327.1">
    <property type="nucleotide sequence ID" value="NZ_CP039381.1"/>
</dbReference>
<dbReference type="GO" id="GO:0006352">
    <property type="term" value="P:DNA-templated transcription initiation"/>
    <property type="evidence" value="ECO:0007669"/>
    <property type="project" value="InterPro"/>
</dbReference>
<dbReference type="InterPro" id="IPR013324">
    <property type="entry name" value="RNA_pol_sigma_r3/r4-like"/>
</dbReference>
<dbReference type="OrthoDB" id="9809557at2"/>
<dbReference type="PANTHER" id="PTHR30603:SF17">
    <property type="entry name" value="RNA POLYMERASE SIGMA-G FACTOR"/>
    <property type="match status" value="1"/>
</dbReference>
<dbReference type="InterPro" id="IPR000943">
    <property type="entry name" value="RNA_pol_sigma70"/>
</dbReference>
<evidence type="ECO:0000256" key="6">
    <source>
        <dbReference type="ARBA" id="ARBA00023163"/>
    </source>
</evidence>
<dbReference type="Pfam" id="PF04539">
    <property type="entry name" value="Sigma70_r3"/>
    <property type="match status" value="1"/>
</dbReference>
<dbReference type="InterPro" id="IPR007627">
    <property type="entry name" value="RNA_pol_sigma70_r2"/>
</dbReference>
<dbReference type="Gene3D" id="1.20.120.1810">
    <property type="match status" value="1"/>
</dbReference>
<dbReference type="CDD" id="cd06171">
    <property type="entry name" value="Sigma70_r4"/>
    <property type="match status" value="1"/>
</dbReference>
<dbReference type="Proteomes" id="UP000301475">
    <property type="component" value="Chromosome"/>
</dbReference>
<dbReference type="GO" id="GO:0003677">
    <property type="term" value="F:DNA binding"/>
    <property type="evidence" value="ECO:0007669"/>
    <property type="project" value="UniProtKB-KW"/>
</dbReference>
<dbReference type="SUPFAM" id="SSF88946">
    <property type="entry name" value="Sigma2 domain of RNA polymerase sigma factors"/>
    <property type="match status" value="1"/>
</dbReference>
<organism evidence="9 10">
    <name type="scientific">Ruminococcus bovis</name>
    <dbReference type="NCBI Taxonomy" id="2564099"/>
    <lineage>
        <taxon>Bacteria</taxon>
        <taxon>Bacillati</taxon>
        <taxon>Bacillota</taxon>
        <taxon>Clostridia</taxon>
        <taxon>Eubacteriales</taxon>
        <taxon>Oscillospiraceae</taxon>
        <taxon>Ruminococcus</taxon>
    </lineage>
</organism>
<dbReference type="PROSITE" id="PS00716">
    <property type="entry name" value="SIGMA70_2"/>
    <property type="match status" value="1"/>
</dbReference>
<reference evidence="9 10" key="1">
    <citation type="submission" date="2019-04" db="EMBL/GenBank/DDBJ databases">
        <authorList>
            <person name="Embree M."/>
            <person name="Gaffney J.R."/>
        </authorList>
    </citation>
    <scope>NUCLEOTIDE SEQUENCE [LARGE SCALE GENOMIC DNA]</scope>
    <source>
        <strain evidence="9 10">JE7A12</strain>
    </source>
</reference>
<dbReference type="InterPro" id="IPR007630">
    <property type="entry name" value="RNA_pol_sigma70_r4"/>
</dbReference>
<keyword evidence="6 7" id="KW-0804">Transcription</keyword>
<keyword evidence="10" id="KW-1185">Reference proteome</keyword>
<keyword evidence="2" id="KW-0749">Sporulation</keyword>
<dbReference type="PROSITE" id="PS00715">
    <property type="entry name" value="SIGMA70_1"/>
    <property type="match status" value="1"/>
</dbReference>
<feature type="domain" description="HTH cro/C1-type" evidence="8">
    <location>
        <begin position="227"/>
        <end position="251"/>
    </location>
</feature>
<dbReference type="NCBIfam" id="TIGR02980">
    <property type="entry name" value="SigBFG"/>
    <property type="match status" value="1"/>
</dbReference>
<comment type="similarity">
    <text evidence="1 7">Belongs to the sigma-70 factor family.</text>
</comment>
<dbReference type="KEGG" id="ruj:E5Z56_02230"/>
<proteinExistence type="inferred from homology"/>
<dbReference type="Pfam" id="PF04545">
    <property type="entry name" value="Sigma70_r4"/>
    <property type="match status" value="1"/>
</dbReference>
<comment type="function">
    <text evidence="7">Sigma factors are initiation factors that promote the attachment of RNA polymerase to specific initiation sites and are then released.</text>
</comment>
<dbReference type="PIRSF" id="PIRSF000770">
    <property type="entry name" value="RNA_pol_sigma-SigE/K"/>
    <property type="match status" value="1"/>
</dbReference>
<sequence length="260" mass="29906">MQYNKVEICGVNTGKLKVLKEKEKKELLKIMREGNEKERKIARDKMIKGNLRLVLSVIQRFTNRGENLDDLFQVGVIGLIKAIDNFDTSLDVRFSTYGVPMIIGEVRRFLRDNNALRVSRSMRDTAYHAMQIKEKLINKNNREPTVEEIAKEMNVPKETVVLALEAIVEPVSLYEPVFSDGDDTIYVMDMLSNNNSDSNWLEEISFKESLKNLSDREKKILSLRFFKGKTQMEVAKEIGISQAQVSRIEKGALNQIKKDM</sequence>
<dbReference type="InterPro" id="IPR001387">
    <property type="entry name" value="Cro/C1-type_HTH"/>
</dbReference>
<dbReference type="PROSITE" id="PS50943">
    <property type="entry name" value="HTH_CROC1"/>
    <property type="match status" value="1"/>
</dbReference>
<evidence type="ECO:0000256" key="2">
    <source>
        <dbReference type="ARBA" id="ARBA00022969"/>
    </source>
</evidence>
<dbReference type="NCBIfam" id="NF006071">
    <property type="entry name" value="PRK08215.1"/>
    <property type="match status" value="1"/>
</dbReference>